<protein>
    <submittedName>
        <fullName evidence="2">Uncharacterized protein</fullName>
    </submittedName>
</protein>
<sequence length="159" mass="18627">MHGQSLTSQNEHTETSGTRPRVEAYWVERKRYLEEIRGIPELRRRYINALAIYLIRRILWSFGFFPVFLGFWIPLVFARFNPVALVDNALPHLERFVDATAQVQATTLETLVLSWLSVGLLFAVFDLVLTPFKSPYEYEADVHMRAWEELQQQSRPENA</sequence>
<dbReference type="OrthoDB" id="6181841at2"/>
<keyword evidence="1" id="KW-0812">Transmembrane</keyword>
<feature type="transmembrane region" description="Helical" evidence="1">
    <location>
        <begin position="112"/>
        <end position="129"/>
    </location>
</feature>
<dbReference type="Proteomes" id="UP000218896">
    <property type="component" value="Unassembled WGS sequence"/>
</dbReference>
<accession>A0A2A2F911</accession>
<proteinExistence type="predicted"/>
<organism evidence="2 3">
    <name type="scientific">Halovibrio salipaludis</name>
    <dbReference type="NCBI Taxonomy" id="2032626"/>
    <lineage>
        <taxon>Bacteria</taxon>
        <taxon>Pseudomonadati</taxon>
        <taxon>Pseudomonadota</taxon>
        <taxon>Gammaproteobacteria</taxon>
        <taxon>Oceanospirillales</taxon>
        <taxon>Halomonadaceae</taxon>
        <taxon>Halovibrio</taxon>
    </lineage>
</organism>
<evidence type="ECO:0000313" key="2">
    <source>
        <dbReference type="EMBL" id="PAU81320.1"/>
    </source>
</evidence>
<comment type="caution">
    <text evidence="2">The sequence shown here is derived from an EMBL/GenBank/DDBJ whole genome shotgun (WGS) entry which is preliminary data.</text>
</comment>
<reference evidence="2 3" key="1">
    <citation type="submission" date="2017-08" db="EMBL/GenBank/DDBJ databases">
        <title>Halovibrio sewagensis sp. nov., isolated from wastewater of high salinity.</title>
        <authorList>
            <person name="Dong X."/>
            <person name="Zhang G."/>
        </authorList>
    </citation>
    <scope>NUCLEOTIDE SEQUENCE [LARGE SCALE GENOMIC DNA]</scope>
    <source>
        <strain evidence="2 3">YL5-2</strain>
    </source>
</reference>
<gene>
    <name evidence="2" type="ORF">CK501_07170</name>
</gene>
<keyword evidence="1" id="KW-1133">Transmembrane helix</keyword>
<evidence type="ECO:0000256" key="1">
    <source>
        <dbReference type="SAM" id="Phobius"/>
    </source>
</evidence>
<evidence type="ECO:0000313" key="3">
    <source>
        <dbReference type="Proteomes" id="UP000218896"/>
    </source>
</evidence>
<dbReference type="AlphaFoldDB" id="A0A2A2F911"/>
<name>A0A2A2F911_9GAMM</name>
<keyword evidence="3" id="KW-1185">Reference proteome</keyword>
<keyword evidence="1" id="KW-0472">Membrane</keyword>
<dbReference type="EMBL" id="NSKD01000002">
    <property type="protein sequence ID" value="PAU81320.1"/>
    <property type="molecule type" value="Genomic_DNA"/>
</dbReference>
<feature type="transmembrane region" description="Helical" evidence="1">
    <location>
        <begin position="58"/>
        <end position="77"/>
    </location>
</feature>